<reference evidence="1 2" key="1">
    <citation type="submission" date="2019-09" db="EMBL/GenBank/DDBJ databases">
        <title>Genome sequence of Clostridium sp. EA1.</title>
        <authorList>
            <person name="Poehlein A."/>
            <person name="Bengelsdorf F.R."/>
            <person name="Daniel R."/>
        </authorList>
    </citation>
    <scope>NUCLEOTIDE SEQUENCE [LARGE SCALE GENOMIC DNA]</scope>
    <source>
        <strain evidence="1 2">EA1</strain>
    </source>
</reference>
<name>A0A6N8I457_9FIRM</name>
<comment type="caution">
    <text evidence="1">The sequence shown here is derived from an EMBL/GenBank/DDBJ whole genome shotgun (WGS) entry which is preliminary data.</text>
</comment>
<proteinExistence type="predicted"/>
<dbReference type="RefSeq" id="WP_156991347.1">
    <property type="nucleotide sequence ID" value="NZ_VWXL01000102.1"/>
</dbReference>
<evidence type="ECO:0008006" key="3">
    <source>
        <dbReference type="Google" id="ProtNLM"/>
    </source>
</evidence>
<gene>
    <name evidence="1" type="ORF">CAFE_34930</name>
</gene>
<protein>
    <recommendedName>
        <fullName evidence="3">Carboxylate--amine ligase</fullName>
    </recommendedName>
</protein>
<evidence type="ECO:0000313" key="2">
    <source>
        <dbReference type="Proteomes" id="UP000469440"/>
    </source>
</evidence>
<sequence length="103" mass="11729">MKKYLIYRAPKEIDRDLSRHELVGVEYGADIDAVTDAIIRAVTDDLSGNPKYAGCEVFAYAPEPMDESRRTQQYQYRVTGVVSPVSAKENILINYGIIEWEEI</sequence>
<accession>A0A6N8I457</accession>
<keyword evidence="2" id="KW-1185">Reference proteome</keyword>
<dbReference type="OrthoDB" id="2061684at2"/>
<dbReference type="Proteomes" id="UP000469440">
    <property type="component" value="Unassembled WGS sequence"/>
</dbReference>
<dbReference type="AlphaFoldDB" id="A0A6N8I457"/>
<organism evidence="1 2">
    <name type="scientific">Caproicibacter fermentans</name>
    <dbReference type="NCBI Taxonomy" id="2576756"/>
    <lineage>
        <taxon>Bacteria</taxon>
        <taxon>Bacillati</taxon>
        <taxon>Bacillota</taxon>
        <taxon>Clostridia</taxon>
        <taxon>Eubacteriales</taxon>
        <taxon>Acutalibacteraceae</taxon>
        <taxon>Caproicibacter</taxon>
    </lineage>
</organism>
<dbReference type="EMBL" id="VWXL01000102">
    <property type="protein sequence ID" value="MVB12749.1"/>
    <property type="molecule type" value="Genomic_DNA"/>
</dbReference>
<evidence type="ECO:0000313" key="1">
    <source>
        <dbReference type="EMBL" id="MVB12749.1"/>
    </source>
</evidence>